<sequence length="183" mass="20324">MKNQIGSFVIADPNKCTGCRSCELACFATHNEENNIRYTVGTVEIPVIPRLYLVKDEKFYMPIQCRQCEHAPCLNTCPVNAIKKENNVMIVNEEKCIGCKTCLVACPFGAIDLLPQYKDGEEVEQAALKESNKVAYKCDLCKDKEKIACVNACPQQALKLVTPMDDKKAKNKKAAASLLMANK</sequence>
<dbReference type="GO" id="GO:0046872">
    <property type="term" value="F:metal ion binding"/>
    <property type="evidence" value="ECO:0007669"/>
    <property type="project" value="UniProtKB-KW"/>
</dbReference>
<dbReference type="RefSeq" id="WP_092726789.1">
    <property type="nucleotide sequence ID" value="NZ_FNGW01000007.1"/>
</dbReference>
<dbReference type="Gene3D" id="3.30.70.20">
    <property type="match status" value="2"/>
</dbReference>
<dbReference type="Proteomes" id="UP000199068">
    <property type="component" value="Unassembled WGS sequence"/>
</dbReference>
<evidence type="ECO:0000256" key="5">
    <source>
        <dbReference type="ARBA" id="ARBA00023004"/>
    </source>
</evidence>
<name>A0A1G9RJZ2_9FIRM</name>
<dbReference type="Pfam" id="PF12800">
    <property type="entry name" value="Fer4_4"/>
    <property type="match status" value="1"/>
</dbReference>
<keyword evidence="9" id="KW-1185">Reference proteome</keyword>
<accession>A0A1G9RJZ2</accession>
<evidence type="ECO:0000313" key="8">
    <source>
        <dbReference type="EMBL" id="SDM23227.1"/>
    </source>
</evidence>
<keyword evidence="2" id="KW-0004">4Fe-4S</keyword>
<dbReference type="SUPFAM" id="SSF54862">
    <property type="entry name" value="4Fe-4S ferredoxins"/>
    <property type="match status" value="1"/>
</dbReference>
<dbReference type="InterPro" id="IPR017900">
    <property type="entry name" value="4Fe4S_Fe_S_CS"/>
</dbReference>
<dbReference type="CDD" id="cd10554">
    <property type="entry name" value="HycB_like"/>
    <property type="match status" value="1"/>
</dbReference>
<dbReference type="Pfam" id="PF13237">
    <property type="entry name" value="Fer4_10"/>
    <property type="match status" value="1"/>
</dbReference>
<dbReference type="AlphaFoldDB" id="A0A1G9RJZ2"/>
<proteinExistence type="predicted"/>
<evidence type="ECO:0000256" key="2">
    <source>
        <dbReference type="ARBA" id="ARBA00022485"/>
    </source>
</evidence>
<keyword evidence="4" id="KW-0249">Electron transport</keyword>
<dbReference type="PANTHER" id="PTHR42859">
    <property type="entry name" value="OXIDOREDUCTASE"/>
    <property type="match status" value="1"/>
</dbReference>
<dbReference type="EMBL" id="FNGW01000007">
    <property type="protein sequence ID" value="SDM23227.1"/>
    <property type="molecule type" value="Genomic_DNA"/>
</dbReference>
<evidence type="ECO:0000256" key="1">
    <source>
        <dbReference type="ARBA" id="ARBA00022448"/>
    </source>
</evidence>
<organism evidence="8 9">
    <name type="scientific">Romboutsia lituseburensis DSM 797</name>
    <dbReference type="NCBI Taxonomy" id="1121325"/>
    <lineage>
        <taxon>Bacteria</taxon>
        <taxon>Bacillati</taxon>
        <taxon>Bacillota</taxon>
        <taxon>Clostridia</taxon>
        <taxon>Peptostreptococcales</taxon>
        <taxon>Peptostreptococcaceae</taxon>
        <taxon>Romboutsia</taxon>
    </lineage>
</organism>
<dbReference type="PROSITE" id="PS00198">
    <property type="entry name" value="4FE4S_FER_1"/>
    <property type="match status" value="1"/>
</dbReference>
<evidence type="ECO:0000256" key="3">
    <source>
        <dbReference type="ARBA" id="ARBA00022723"/>
    </source>
</evidence>
<feature type="domain" description="4Fe-4S ferredoxin-type" evidence="7">
    <location>
        <begin position="87"/>
        <end position="116"/>
    </location>
</feature>
<keyword evidence="5" id="KW-0408">Iron</keyword>
<dbReference type="InterPro" id="IPR017896">
    <property type="entry name" value="4Fe4S_Fe-S-bd"/>
</dbReference>
<dbReference type="STRING" id="1121325.SAMN04515677_10722"/>
<evidence type="ECO:0000256" key="6">
    <source>
        <dbReference type="ARBA" id="ARBA00023014"/>
    </source>
</evidence>
<reference evidence="8 9" key="1">
    <citation type="submission" date="2016-10" db="EMBL/GenBank/DDBJ databases">
        <authorList>
            <person name="de Groot N.N."/>
        </authorList>
    </citation>
    <scope>NUCLEOTIDE SEQUENCE [LARGE SCALE GENOMIC DNA]</scope>
    <source>
        <strain evidence="8 9">DSM 797</strain>
    </source>
</reference>
<evidence type="ECO:0000313" key="9">
    <source>
        <dbReference type="Proteomes" id="UP000199068"/>
    </source>
</evidence>
<dbReference type="PROSITE" id="PS51379">
    <property type="entry name" value="4FE4S_FER_2"/>
    <property type="match status" value="2"/>
</dbReference>
<feature type="domain" description="4Fe-4S ferredoxin-type" evidence="7">
    <location>
        <begin position="6"/>
        <end position="26"/>
    </location>
</feature>
<protein>
    <submittedName>
        <fullName evidence="8">Electron transport protein HydN</fullName>
    </submittedName>
</protein>
<gene>
    <name evidence="8" type="ORF">SAMN04515677_10722</name>
</gene>
<dbReference type="GO" id="GO:0051539">
    <property type="term" value="F:4 iron, 4 sulfur cluster binding"/>
    <property type="evidence" value="ECO:0007669"/>
    <property type="project" value="UniProtKB-KW"/>
</dbReference>
<dbReference type="PANTHER" id="PTHR42859:SF10">
    <property type="entry name" value="DIMETHYLSULFOXIDE REDUCTASE CHAIN B"/>
    <property type="match status" value="1"/>
</dbReference>
<evidence type="ECO:0000256" key="4">
    <source>
        <dbReference type="ARBA" id="ARBA00022982"/>
    </source>
</evidence>
<dbReference type="InterPro" id="IPR050294">
    <property type="entry name" value="RnfB_subfamily"/>
</dbReference>
<keyword evidence="1" id="KW-0813">Transport</keyword>
<keyword evidence="6" id="KW-0411">Iron-sulfur</keyword>
<evidence type="ECO:0000259" key="7">
    <source>
        <dbReference type="PROSITE" id="PS51379"/>
    </source>
</evidence>
<keyword evidence="3" id="KW-0479">Metal-binding</keyword>